<organism evidence="2 3">
    <name type="scientific">Rhizophagus irregularis</name>
    <dbReference type="NCBI Taxonomy" id="588596"/>
    <lineage>
        <taxon>Eukaryota</taxon>
        <taxon>Fungi</taxon>
        <taxon>Fungi incertae sedis</taxon>
        <taxon>Mucoromycota</taxon>
        <taxon>Glomeromycotina</taxon>
        <taxon>Glomeromycetes</taxon>
        <taxon>Glomerales</taxon>
        <taxon>Glomeraceae</taxon>
        <taxon>Rhizophagus</taxon>
    </lineage>
</organism>
<evidence type="ECO:0000313" key="3">
    <source>
        <dbReference type="Proteomes" id="UP000234323"/>
    </source>
</evidence>
<proteinExistence type="predicted"/>
<protein>
    <submittedName>
        <fullName evidence="2">Uncharacterized protein</fullName>
    </submittedName>
</protein>
<dbReference type="EMBL" id="LLXI01001256">
    <property type="protein sequence ID" value="PKY52709.1"/>
    <property type="molecule type" value="Genomic_DNA"/>
</dbReference>
<dbReference type="Proteomes" id="UP000234323">
    <property type="component" value="Unassembled WGS sequence"/>
</dbReference>
<keyword evidence="1" id="KW-0812">Transmembrane</keyword>
<keyword evidence="3" id="KW-1185">Reference proteome</keyword>
<evidence type="ECO:0000313" key="2">
    <source>
        <dbReference type="EMBL" id="PKY52709.1"/>
    </source>
</evidence>
<comment type="caution">
    <text evidence="2">The sequence shown here is derived from an EMBL/GenBank/DDBJ whole genome shotgun (WGS) entry which is preliminary data.</text>
</comment>
<feature type="transmembrane region" description="Helical" evidence="1">
    <location>
        <begin position="12"/>
        <end position="34"/>
    </location>
</feature>
<dbReference type="AlphaFoldDB" id="A0A2I1H1G3"/>
<sequence>MGNINFSRNFYAILYIIYIMIFILTSGNTVVTFLRSGNFVIMLTRILSKDSELEKNRIVLTVNQNIHRKRHTFRTHRNVPTTFTVTRIILRVPMIQCGFISLVQTFYIITATVTTTGIIRKVGPVWDVYY</sequence>
<gene>
    <name evidence="2" type="ORF">RhiirA4_28884</name>
</gene>
<reference evidence="2 3" key="1">
    <citation type="submission" date="2015-10" db="EMBL/GenBank/DDBJ databases">
        <title>Genome analyses suggest a sexual origin of heterokaryosis in a supposedly ancient asexual fungus.</title>
        <authorList>
            <person name="Ropars J."/>
            <person name="Sedzielewska K."/>
            <person name="Noel J."/>
            <person name="Charron P."/>
            <person name="Farinelli L."/>
            <person name="Marton T."/>
            <person name="Kruger M."/>
            <person name="Pelin A."/>
            <person name="Brachmann A."/>
            <person name="Corradi N."/>
        </authorList>
    </citation>
    <scope>NUCLEOTIDE SEQUENCE [LARGE SCALE GENOMIC DNA]</scope>
    <source>
        <strain evidence="2 3">A4</strain>
    </source>
</reference>
<evidence type="ECO:0000256" key="1">
    <source>
        <dbReference type="SAM" id="Phobius"/>
    </source>
</evidence>
<accession>A0A2I1H1G3</accession>
<keyword evidence="1" id="KW-0472">Membrane</keyword>
<keyword evidence="1" id="KW-1133">Transmembrane helix</keyword>
<name>A0A2I1H1G3_9GLOM</name>
<dbReference type="VEuPathDB" id="FungiDB:RhiirFUN_002022"/>